<dbReference type="GO" id="GO:0010288">
    <property type="term" value="P:response to lead ion"/>
    <property type="evidence" value="ECO:0007669"/>
    <property type="project" value="TreeGrafter"/>
</dbReference>
<dbReference type="InterPro" id="IPR036390">
    <property type="entry name" value="WH_DNA-bd_sf"/>
</dbReference>
<dbReference type="AlphaFoldDB" id="A0A9W5U254"/>
<dbReference type="PROSITE" id="PS50987">
    <property type="entry name" value="HTH_ARSR_2"/>
    <property type="match status" value="1"/>
</dbReference>
<organism evidence="3 4">
    <name type="scientific">Lentibacillus populi</name>
    <dbReference type="NCBI Taxonomy" id="1827502"/>
    <lineage>
        <taxon>Bacteria</taxon>
        <taxon>Bacillati</taxon>
        <taxon>Bacillota</taxon>
        <taxon>Bacilli</taxon>
        <taxon>Bacillales</taxon>
        <taxon>Bacillaceae</taxon>
        <taxon>Lentibacillus</taxon>
    </lineage>
</organism>
<comment type="caution">
    <text evidence="3">The sequence shown here is derived from an EMBL/GenBank/DDBJ whole genome shotgun (WGS) entry which is preliminary data.</text>
</comment>
<gene>
    <name evidence="3" type="ORF">GCM10011409_44910</name>
</gene>
<dbReference type="CDD" id="cd00090">
    <property type="entry name" value="HTH_ARSR"/>
    <property type="match status" value="1"/>
</dbReference>
<dbReference type="SMART" id="SM00418">
    <property type="entry name" value="HTH_ARSR"/>
    <property type="match status" value="1"/>
</dbReference>
<dbReference type="PANTHER" id="PTHR39168">
    <property type="entry name" value="TRANSCRIPTIONAL REGULATOR-RELATED"/>
    <property type="match status" value="1"/>
</dbReference>
<name>A0A9W5U254_9BACI</name>
<dbReference type="EMBL" id="BMJD01000078">
    <property type="protein sequence ID" value="GGB62770.1"/>
    <property type="molecule type" value="Genomic_DNA"/>
</dbReference>
<evidence type="ECO:0000256" key="1">
    <source>
        <dbReference type="ARBA" id="ARBA00023125"/>
    </source>
</evidence>
<keyword evidence="1" id="KW-0238">DNA-binding</keyword>
<keyword evidence="4" id="KW-1185">Reference proteome</keyword>
<dbReference type="GO" id="GO:0046686">
    <property type="term" value="P:response to cadmium ion"/>
    <property type="evidence" value="ECO:0007669"/>
    <property type="project" value="TreeGrafter"/>
</dbReference>
<dbReference type="Proteomes" id="UP000621492">
    <property type="component" value="Unassembled WGS sequence"/>
</dbReference>
<evidence type="ECO:0000313" key="3">
    <source>
        <dbReference type="EMBL" id="GGB62770.1"/>
    </source>
</evidence>
<dbReference type="GO" id="GO:0003677">
    <property type="term" value="F:DNA binding"/>
    <property type="evidence" value="ECO:0007669"/>
    <property type="project" value="UniProtKB-KW"/>
</dbReference>
<evidence type="ECO:0000259" key="2">
    <source>
        <dbReference type="PROSITE" id="PS50987"/>
    </source>
</evidence>
<sequence length="231" mass="26152">MKANANVAKVATLVSESSRAAILTILLDGRFHPVSDLAYMVGIKPQTASYHLAKMVEANVIDVETHGRHRYYGIRNQEIAQVMESFLQIAPPVEVRSLRQSFEEEALRRARTCYDHIAGSLGVKLTNALLENQFLREGQKEFHVTTEGEAFFSEMQIEISQLKKNRRKFCHKCLDWSERRHHMAGAVGKAMLDRLLELNWIQKTPNSRALKITSLGEKGLNEKFGIAMASN</sequence>
<dbReference type="RefSeq" id="WP_102415962.1">
    <property type="nucleotide sequence ID" value="NZ_BMJD01000078.1"/>
</dbReference>
<dbReference type="Pfam" id="PF12840">
    <property type="entry name" value="HTH_20"/>
    <property type="match status" value="1"/>
</dbReference>
<dbReference type="GO" id="GO:0032791">
    <property type="term" value="F:lead ion binding"/>
    <property type="evidence" value="ECO:0007669"/>
    <property type="project" value="TreeGrafter"/>
</dbReference>
<reference evidence="3" key="1">
    <citation type="journal article" date="2014" name="Int. J. Syst. Evol. Microbiol.">
        <title>Complete genome sequence of Corynebacterium casei LMG S-19264T (=DSM 44701T), isolated from a smear-ripened cheese.</title>
        <authorList>
            <consortium name="US DOE Joint Genome Institute (JGI-PGF)"/>
            <person name="Walter F."/>
            <person name="Albersmeier A."/>
            <person name="Kalinowski J."/>
            <person name="Ruckert C."/>
        </authorList>
    </citation>
    <scope>NUCLEOTIDE SEQUENCE</scope>
    <source>
        <strain evidence="3">CGMCC 1.15454</strain>
    </source>
</reference>
<dbReference type="PANTHER" id="PTHR39168:SF1">
    <property type="entry name" value="TRANSCRIPTIONAL REGULATORY PROTEIN"/>
    <property type="match status" value="1"/>
</dbReference>
<protein>
    <submittedName>
        <fullName evidence="3">Transcriptional regulator</fullName>
    </submittedName>
</protein>
<dbReference type="InterPro" id="IPR011991">
    <property type="entry name" value="ArsR-like_HTH"/>
</dbReference>
<dbReference type="Gene3D" id="1.10.10.10">
    <property type="entry name" value="Winged helix-like DNA-binding domain superfamily/Winged helix DNA-binding domain"/>
    <property type="match status" value="1"/>
</dbReference>
<proteinExistence type="predicted"/>
<reference evidence="3" key="2">
    <citation type="submission" date="2020-09" db="EMBL/GenBank/DDBJ databases">
        <authorList>
            <person name="Sun Q."/>
            <person name="Zhou Y."/>
        </authorList>
    </citation>
    <scope>NUCLEOTIDE SEQUENCE</scope>
    <source>
        <strain evidence="3">CGMCC 1.15454</strain>
    </source>
</reference>
<dbReference type="InterPro" id="IPR001845">
    <property type="entry name" value="HTH_ArsR_DNA-bd_dom"/>
</dbReference>
<dbReference type="SUPFAM" id="SSF46785">
    <property type="entry name" value="Winged helix' DNA-binding domain"/>
    <property type="match status" value="1"/>
</dbReference>
<dbReference type="InterPro" id="IPR036388">
    <property type="entry name" value="WH-like_DNA-bd_sf"/>
</dbReference>
<dbReference type="GO" id="GO:0097063">
    <property type="term" value="F:cadmium ion sensor activity"/>
    <property type="evidence" value="ECO:0007669"/>
    <property type="project" value="TreeGrafter"/>
</dbReference>
<evidence type="ECO:0000313" key="4">
    <source>
        <dbReference type="Proteomes" id="UP000621492"/>
    </source>
</evidence>
<dbReference type="InterPro" id="IPR052543">
    <property type="entry name" value="HTH_Metal-responsive_Reg"/>
</dbReference>
<dbReference type="GO" id="GO:0003700">
    <property type="term" value="F:DNA-binding transcription factor activity"/>
    <property type="evidence" value="ECO:0007669"/>
    <property type="project" value="InterPro"/>
</dbReference>
<accession>A0A9W5U254</accession>
<feature type="domain" description="HTH arsR-type" evidence="2">
    <location>
        <begin position="1"/>
        <end position="94"/>
    </location>
</feature>